<evidence type="ECO:0000256" key="1">
    <source>
        <dbReference type="ARBA" id="ARBA00008754"/>
    </source>
</evidence>
<evidence type="ECO:0000313" key="4">
    <source>
        <dbReference type="Proteomes" id="UP000176700"/>
    </source>
</evidence>
<name>A0A1G2FXS4_9BACT</name>
<organism evidence="3 4">
    <name type="scientific">Candidatus Ryanbacteria bacterium RIFCSPHIGHO2_01_45_13</name>
    <dbReference type="NCBI Taxonomy" id="1802112"/>
    <lineage>
        <taxon>Bacteria</taxon>
        <taxon>Candidatus Ryaniibacteriota</taxon>
    </lineage>
</organism>
<dbReference type="GO" id="GO:0019316">
    <property type="term" value="P:D-allose catabolic process"/>
    <property type="evidence" value="ECO:0007669"/>
    <property type="project" value="TreeGrafter"/>
</dbReference>
<reference evidence="3 4" key="1">
    <citation type="journal article" date="2016" name="Nat. Commun.">
        <title>Thousands of microbial genomes shed light on interconnected biogeochemical processes in an aquifer system.</title>
        <authorList>
            <person name="Anantharaman K."/>
            <person name="Brown C.T."/>
            <person name="Hug L.A."/>
            <person name="Sharon I."/>
            <person name="Castelle C.J."/>
            <person name="Probst A.J."/>
            <person name="Thomas B.C."/>
            <person name="Singh A."/>
            <person name="Wilkins M.J."/>
            <person name="Karaoz U."/>
            <person name="Brodie E.L."/>
            <person name="Williams K.H."/>
            <person name="Hubbard S.S."/>
            <person name="Banfield J.F."/>
        </authorList>
    </citation>
    <scope>NUCLEOTIDE SEQUENCE [LARGE SCALE GENOMIC DNA]</scope>
</reference>
<comment type="similarity">
    <text evidence="1">Belongs to the LacAB/RpiB family.</text>
</comment>
<protein>
    <submittedName>
        <fullName evidence="3">Ribose-5-phosphate isomerase</fullName>
    </submittedName>
</protein>
<dbReference type="NCBIfam" id="NF004051">
    <property type="entry name" value="PRK05571.1"/>
    <property type="match status" value="1"/>
</dbReference>
<dbReference type="InterPro" id="IPR036569">
    <property type="entry name" value="RpiB_LacA_LacB_sf"/>
</dbReference>
<dbReference type="GO" id="GO:0004751">
    <property type="term" value="F:ribose-5-phosphate isomerase activity"/>
    <property type="evidence" value="ECO:0007669"/>
    <property type="project" value="TreeGrafter"/>
</dbReference>
<evidence type="ECO:0000313" key="3">
    <source>
        <dbReference type="EMBL" id="OGZ42884.1"/>
    </source>
</evidence>
<dbReference type="PIRSF" id="PIRSF005384">
    <property type="entry name" value="RpiB_LacA_B"/>
    <property type="match status" value="1"/>
</dbReference>
<keyword evidence="3" id="KW-0413">Isomerase</keyword>
<feature type="binding site" evidence="2">
    <location>
        <begin position="8"/>
        <end position="9"/>
    </location>
    <ligand>
        <name>D-ribulose 5-phosphate</name>
        <dbReference type="ChEBI" id="CHEBI:58121"/>
    </ligand>
</feature>
<dbReference type="NCBIfam" id="TIGR00689">
    <property type="entry name" value="rpiB_lacA_lacB"/>
    <property type="match status" value="1"/>
</dbReference>
<dbReference type="InterPro" id="IPR003500">
    <property type="entry name" value="RpiB_LacA_LacB"/>
</dbReference>
<comment type="caution">
    <text evidence="3">The sequence shown here is derived from an EMBL/GenBank/DDBJ whole genome shotgun (WGS) entry which is preliminary data.</text>
</comment>
<feature type="binding site" evidence="2">
    <location>
        <position position="116"/>
    </location>
    <ligand>
        <name>D-ribulose 5-phosphate</name>
        <dbReference type="ChEBI" id="CHEBI:58121"/>
    </ligand>
</feature>
<feature type="binding site" evidence="2">
    <location>
        <begin position="71"/>
        <end position="75"/>
    </location>
    <ligand>
        <name>D-ribulose 5-phosphate</name>
        <dbReference type="ChEBI" id="CHEBI:58121"/>
    </ligand>
</feature>
<dbReference type="PANTHER" id="PTHR30345">
    <property type="entry name" value="RIBOSE-5-PHOSPHATE ISOMERASE B"/>
    <property type="match status" value="1"/>
</dbReference>
<proteinExistence type="inferred from homology"/>
<dbReference type="Proteomes" id="UP000176700">
    <property type="component" value="Unassembled WGS sequence"/>
</dbReference>
<dbReference type="EMBL" id="MHNI01000012">
    <property type="protein sequence ID" value="OGZ42884.1"/>
    <property type="molecule type" value="Genomic_DNA"/>
</dbReference>
<gene>
    <name evidence="3" type="ORF">A2W41_02060</name>
</gene>
<dbReference type="Pfam" id="PF02502">
    <property type="entry name" value="LacAB_rpiB"/>
    <property type="match status" value="1"/>
</dbReference>
<feature type="binding site" evidence="2">
    <location>
        <position position="144"/>
    </location>
    <ligand>
        <name>D-ribulose 5-phosphate</name>
        <dbReference type="ChEBI" id="CHEBI:58121"/>
    </ligand>
</feature>
<dbReference type="SUPFAM" id="SSF89623">
    <property type="entry name" value="Ribose/Galactose isomerase RpiB/AlsB"/>
    <property type="match status" value="1"/>
</dbReference>
<sequence>MRVFLGADHAGYELKETLKSYLRDVGYIIEDCGAFRLNADDDYPDFIGEAIKKLKKSLEKDADAVAIVMGGSGQGEAMVANRFHGIRAAVYYGGNADIIKLSKEHNDANVLSLGARFISAQEAKEAVSLWLKTVFSGEERHKRRLKKIHALYKGI</sequence>
<feature type="binding site" evidence="2">
    <location>
        <position position="106"/>
    </location>
    <ligand>
        <name>D-ribulose 5-phosphate</name>
        <dbReference type="ChEBI" id="CHEBI:58121"/>
    </ligand>
</feature>
<accession>A0A1G2FXS4</accession>
<dbReference type="Gene3D" id="3.40.1400.10">
    <property type="entry name" value="Sugar-phosphate isomerase, RpiB/LacA/LacB"/>
    <property type="match status" value="1"/>
</dbReference>
<evidence type="ECO:0000256" key="2">
    <source>
        <dbReference type="PIRSR" id="PIRSR005384-2"/>
    </source>
</evidence>
<feature type="binding site" evidence="2">
    <location>
        <position position="140"/>
    </location>
    <ligand>
        <name>D-ribulose 5-phosphate</name>
        <dbReference type="ChEBI" id="CHEBI:58121"/>
    </ligand>
</feature>
<dbReference type="AlphaFoldDB" id="A0A1G2FXS4"/>
<dbReference type="PANTHER" id="PTHR30345:SF0">
    <property type="entry name" value="DNA DAMAGE-REPAIR_TOLERATION PROTEIN DRT102"/>
    <property type="match status" value="1"/>
</dbReference>
<dbReference type="GO" id="GO:0009052">
    <property type="term" value="P:pentose-phosphate shunt, non-oxidative branch"/>
    <property type="evidence" value="ECO:0007669"/>
    <property type="project" value="TreeGrafter"/>
</dbReference>